<organism evidence="1 2">
    <name type="scientific">Actinorugispora endophytica</name>
    <dbReference type="NCBI Taxonomy" id="1605990"/>
    <lineage>
        <taxon>Bacteria</taxon>
        <taxon>Bacillati</taxon>
        <taxon>Actinomycetota</taxon>
        <taxon>Actinomycetes</taxon>
        <taxon>Streptosporangiales</taxon>
        <taxon>Nocardiopsidaceae</taxon>
        <taxon>Actinorugispora</taxon>
    </lineage>
</organism>
<dbReference type="EMBL" id="SNYN01000014">
    <property type="protein sequence ID" value="TDQ49961.1"/>
    <property type="molecule type" value="Genomic_DNA"/>
</dbReference>
<dbReference type="Proteomes" id="UP000295281">
    <property type="component" value="Unassembled WGS sequence"/>
</dbReference>
<sequence>MNHAVVLRLASEFQGFSRQLHTESLDFLKGRLLPGQPQFWTYLLVPYTKASILNTGNATAKALAEDFGLFGVLLWEKLRQTYPGQVDAWRRELNWLNKARNALAHEDYNQLVKLTADSVSIDDARARKWKTVLDELTEGIDRIVGDHFGIVFGVRPW</sequence>
<comment type="caution">
    <text evidence="1">The sequence shown here is derived from an EMBL/GenBank/DDBJ whole genome shotgun (WGS) entry which is preliminary data.</text>
</comment>
<gene>
    <name evidence="1" type="ORF">EV190_1145</name>
</gene>
<keyword evidence="2" id="KW-1185">Reference proteome</keyword>
<proteinExistence type="predicted"/>
<reference evidence="1 2" key="1">
    <citation type="submission" date="2019-03" db="EMBL/GenBank/DDBJ databases">
        <title>Genomic Encyclopedia of Type Strains, Phase IV (KMG-IV): sequencing the most valuable type-strain genomes for metagenomic binning, comparative biology and taxonomic classification.</title>
        <authorList>
            <person name="Goeker M."/>
        </authorList>
    </citation>
    <scope>NUCLEOTIDE SEQUENCE [LARGE SCALE GENOMIC DNA]</scope>
    <source>
        <strain evidence="1 2">DSM 46770</strain>
    </source>
</reference>
<evidence type="ECO:0000313" key="2">
    <source>
        <dbReference type="Proteomes" id="UP000295281"/>
    </source>
</evidence>
<evidence type="ECO:0008006" key="3">
    <source>
        <dbReference type="Google" id="ProtNLM"/>
    </source>
</evidence>
<name>A0A4R6US90_9ACTN</name>
<evidence type="ECO:0000313" key="1">
    <source>
        <dbReference type="EMBL" id="TDQ49961.1"/>
    </source>
</evidence>
<protein>
    <recommendedName>
        <fullName evidence="3">RiboL-PSP-HEPN domain-containing protein</fullName>
    </recommendedName>
</protein>
<accession>A0A4R6US90</accession>
<dbReference type="AlphaFoldDB" id="A0A4R6US90"/>